<name>A0ABD1WZ11_9LAMI</name>
<evidence type="ECO:0000313" key="2">
    <source>
        <dbReference type="EMBL" id="KAL2553490.1"/>
    </source>
</evidence>
<organism evidence="2 3">
    <name type="scientific">Forsythia ovata</name>
    <dbReference type="NCBI Taxonomy" id="205694"/>
    <lineage>
        <taxon>Eukaryota</taxon>
        <taxon>Viridiplantae</taxon>
        <taxon>Streptophyta</taxon>
        <taxon>Embryophyta</taxon>
        <taxon>Tracheophyta</taxon>
        <taxon>Spermatophyta</taxon>
        <taxon>Magnoliopsida</taxon>
        <taxon>eudicotyledons</taxon>
        <taxon>Gunneridae</taxon>
        <taxon>Pentapetalae</taxon>
        <taxon>asterids</taxon>
        <taxon>lamiids</taxon>
        <taxon>Lamiales</taxon>
        <taxon>Oleaceae</taxon>
        <taxon>Forsythieae</taxon>
        <taxon>Forsythia</taxon>
    </lineage>
</organism>
<reference evidence="3" key="1">
    <citation type="submission" date="2024-07" db="EMBL/GenBank/DDBJ databases">
        <title>Two chromosome-level genome assemblies of Korean endemic species Abeliophyllum distichum and Forsythia ovata (Oleaceae).</title>
        <authorList>
            <person name="Jang H."/>
        </authorList>
    </citation>
    <scope>NUCLEOTIDE SEQUENCE [LARGE SCALE GENOMIC DNA]</scope>
</reference>
<evidence type="ECO:0000313" key="3">
    <source>
        <dbReference type="Proteomes" id="UP001604277"/>
    </source>
</evidence>
<dbReference type="AlphaFoldDB" id="A0ABD1WZ11"/>
<proteinExistence type="predicted"/>
<evidence type="ECO:0000256" key="1">
    <source>
        <dbReference type="SAM" id="MobiDB-lite"/>
    </source>
</evidence>
<comment type="caution">
    <text evidence="2">The sequence shown here is derived from an EMBL/GenBank/DDBJ whole genome shotgun (WGS) entry which is preliminary data.</text>
</comment>
<dbReference type="EMBL" id="JBFOLJ010000002">
    <property type="protein sequence ID" value="KAL2553490.1"/>
    <property type="molecule type" value="Genomic_DNA"/>
</dbReference>
<feature type="region of interest" description="Disordered" evidence="1">
    <location>
        <begin position="1"/>
        <end position="20"/>
    </location>
</feature>
<gene>
    <name evidence="2" type="ORF">Fot_07109</name>
</gene>
<protein>
    <submittedName>
        <fullName evidence="2">Uncharacterized protein</fullName>
    </submittedName>
</protein>
<sequence>MSHRHCILSHGERSEPPSSLLSGLTDLSHPLAPAPLPHSSILKLSIIRPTFAFTTLVTLAVISDGIGGAVTASGGAGGGLGNCRNGVAEIREVVGGGLGNCRNGNCRKWCKWCKWHGQERGL</sequence>
<keyword evidence="3" id="KW-1185">Reference proteome</keyword>
<accession>A0ABD1WZ11</accession>
<dbReference type="Proteomes" id="UP001604277">
    <property type="component" value="Unassembled WGS sequence"/>
</dbReference>